<accession>A0ABN0XAT3</accession>
<gene>
    <name evidence="2" type="ORF">GCM10009092_24520</name>
</gene>
<name>A0ABN0XAT3_9ALTE</name>
<feature type="signal peptide" evidence="1">
    <location>
        <begin position="1"/>
        <end position="22"/>
    </location>
</feature>
<evidence type="ECO:0000313" key="2">
    <source>
        <dbReference type="EMBL" id="GAA0359415.1"/>
    </source>
</evidence>
<proteinExistence type="predicted"/>
<dbReference type="EMBL" id="BAAAEI010000013">
    <property type="protein sequence ID" value="GAA0359415.1"/>
    <property type="molecule type" value="Genomic_DNA"/>
</dbReference>
<keyword evidence="3" id="KW-1185">Reference proteome</keyword>
<comment type="caution">
    <text evidence="2">The sequence shown here is derived from an EMBL/GenBank/DDBJ whole genome shotgun (WGS) entry which is preliminary data.</text>
</comment>
<evidence type="ECO:0000313" key="3">
    <source>
        <dbReference type="Proteomes" id="UP001501757"/>
    </source>
</evidence>
<organism evidence="2 3">
    <name type="scientific">Bowmanella denitrificans</name>
    <dbReference type="NCBI Taxonomy" id="366582"/>
    <lineage>
        <taxon>Bacteria</taxon>
        <taxon>Pseudomonadati</taxon>
        <taxon>Pseudomonadota</taxon>
        <taxon>Gammaproteobacteria</taxon>
        <taxon>Alteromonadales</taxon>
        <taxon>Alteromonadaceae</taxon>
        <taxon>Bowmanella</taxon>
    </lineage>
</organism>
<sequence length="91" mass="9943">MFNKVKLTAAALLMTASMGASAQTTDVSFQEFVSHMLSTAMSTASQEMHSNLNEAVSHALNNLIQENDVAESVQLVERSQKVEQDKNKQAE</sequence>
<keyword evidence="1" id="KW-0732">Signal</keyword>
<evidence type="ECO:0000256" key="1">
    <source>
        <dbReference type="SAM" id="SignalP"/>
    </source>
</evidence>
<reference evidence="2 3" key="1">
    <citation type="journal article" date="2019" name="Int. J. Syst. Evol. Microbiol.">
        <title>The Global Catalogue of Microorganisms (GCM) 10K type strain sequencing project: providing services to taxonomists for standard genome sequencing and annotation.</title>
        <authorList>
            <consortium name="The Broad Institute Genomics Platform"/>
            <consortium name="The Broad Institute Genome Sequencing Center for Infectious Disease"/>
            <person name="Wu L."/>
            <person name="Ma J."/>
        </authorList>
    </citation>
    <scope>NUCLEOTIDE SEQUENCE [LARGE SCALE GENOMIC DNA]</scope>
    <source>
        <strain evidence="2 3">JCM 13378</strain>
    </source>
</reference>
<dbReference type="RefSeq" id="WP_102798794.1">
    <property type="nucleotide sequence ID" value="NZ_BAAAEI010000013.1"/>
</dbReference>
<dbReference type="Proteomes" id="UP001501757">
    <property type="component" value="Unassembled WGS sequence"/>
</dbReference>
<feature type="chain" id="PRO_5046571343" evidence="1">
    <location>
        <begin position="23"/>
        <end position="91"/>
    </location>
</feature>
<protein>
    <submittedName>
        <fullName evidence="2">Uncharacterized protein</fullName>
    </submittedName>
</protein>